<evidence type="ECO:0008006" key="5">
    <source>
        <dbReference type="Google" id="ProtNLM"/>
    </source>
</evidence>
<organism evidence="3 4">
    <name type="scientific">Leptospira interrogans str. UI 12758</name>
    <dbReference type="NCBI Taxonomy" id="1049938"/>
    <lineage>
        <taxon>Bacteria</taxon>
        <taxon>Pseudomonadati</taxon>
        <taxon>Spirochaetota</taxon>
        <taxon>Spirochaetia</taxon>
        <taxon>Leptospirales</taxon>
        <taxon>Leptospiraceae</taxon>
        <taxon>Leptospira</taxon>
    </lineage>
</organism>
<dbReference type="InterPro" id="IPR006652">
    <property type="entry name" value="Kelch_1"/>
</dbReference>
<dbReference type="SUPFAM" id="SSF117281">
    <property type="entry name" value="Kelch motif"/>
    <property type="match status" value="1"/>
</dbReference>
<keyword evidence="1" id="KW-0880">Kelch repeat</keyword>
<dbReference type="EMBL" id="AHNR02000005">
    <property type="protein sequence ID" value="EKR57152.1"/>
    <property type="molecule type" value="Genomic_DNA"/>
</dbReference>
<dbReference type="PANTHER" id="PTHR46344:SF27">
    <property type="entry name" value="KELCH REPEAT SUPERFAMILY PROTEIN"/>
    <property type="match status" value="1"/>
</dbReference>
<keyword evidence="2" id="KW-0677">Repeat</keyword>
<evidence type="ECO:0000313" key="3">
    <source>
        <dbReference type="EMBL" id="EKR57152.1"/>
    </source>
</evidence>
<dbReference type="PANTHER" id="PTHR46344">
    <property type="entry name" value="OS02G0202900 PROTEIN"/>
    <property type="match status" value="1"/>
</dbReference>
<evidence type="ECO:0000256" key="1">
    <source>
        <dbReference type="ARBA" id="ARBA00022441"/>
    </source>
</evidence>
<dbReference type="InterPro" id="IPR015915">
    <property type="entry name" value="Kelch-typ_b-propeller"/>
</dbReference>
<proteinExistence type="predicted"/>
<dbReference type="SMART" id="SM00612">
    <property type="entry name" value="Kelch"/>
    <property type="match status" value="1"/>
</dbReference>
<evidence type="ECO:0000256" key="2">
    <source>
        <dbReference type="ARBA" id="ARBA00022737"/>
    </source>
</evidence>
<comment type="caution">
    <text evidence="3">The sequence shown here is derived from an EMBL/GenBank/DDBJ whole genome shotgun (WGS) entry which is preliminary data.</text>
</comment>
<dbReference type="Proteomes" id="UP000001340">
    <property type="component" value="Unassembled WGS sequence"/>
</dbReference>
<protein>
    <recommendedName>
        <fullName evidence="5">Kelch repeat protein</fullName>
    </recommendedName>
</protein>
<dbReference type="InterPro" id="IPR037293">
    <property type="entry name" value="Gal_Oxidase_central_sf"/>
</dbReference>
<gene>
    <name evidence="3" type="ORF">LEP1GSC105_4021</name>
</gene>
<name>A0A0E2DNC5_LEPIR</name>
<evidence type="ECO:0000313" key="4">
    <source>
        <dbReference type="Proteomes" id="UP000001340"/>
    </source>
</evidence>
<sequence>MGTIYKSCYSFSETENVIQFAGDMNFERTSFAMHLLNSGKVLIAGGTTYNNILVLSMEIYDPTTKTFTIGAKLNIGRVYFASAKLNNGNVLFLEGIGEQGQITKSIEVFNPMTNTVVLNTIIVEKLILYGFSFYGNGRLKRFVNCCYGIFQQL</sequence>
<reference evidence="3 4" key="1">
    <citation type="submission" date="2012-10" db="EMBL/GenBank/DDBJ databases">
        <authorList>
            <person name="Harkins D.M."/>
            <person name="Durkin A.S."/>
            <person name="Brinkac L.M."/>
            <person name="Haft D.H."/>
            <person name="Selengut J.D."/>
            <person name="Sanka R."/>
            <person name="DePew J."/>
            <person name="Purushe J."/>
            <person name="Chanthongthip A."/>
            <person name="Lattana O."/>
            <person name="Phetsouvanh R."/>
            <person name="Newton P.N."/>
            <person name="Vinetz J.M."/>
            <person name="Sutton G.G."/>
            <person name="Nierman W.C."/>
            <person name="Fouts D.E."/>
        </authorList>
    </citation>
    <scope>NUCLEOTIDE SEQUENCE [LARGE SCALE GENOMIC DNA]</scope>
    <source>
        <strain evidence="3 4">UI 12758</strain>
    </source>
</reference>
<dbReference type="Gene3D" id="2.130.10.80">
    <property type="entry name" value="Galactose oxidase/kelch, beta-propeller"/>
    <property type="match status" value="1"/>
</dbReference>
<accession>A0A0E2DNC5</accession>
<dbReference type="AlphaFoldDB" id="A0A0E2DNC5"/>